<evidence type="ECO:0000256" key="1">
    <source>
        <dbReference type="SAM" id="MobiDB-lite"/>
    </source>
</evidence>
<evidence type="ECO:0000313" key="3">
    <source>
        <dbReference type="Proteomes" id="UP000327493"/>
    </source>
</evidence>
<reference evidence="2 3" key="1">
    <citation type="submission" date="2019-08" db="EMBL/GenBank/DDBJ databases">
        <title>A chromosome-level genome assembly, high-density linkage maps, and genome scans reveal the genomic architecture of hybrid incompatibilities underlying speciation via character displacement in darters (Percidae: Etheostominae).</title>
        <authorList>
            <person name="Moran R.L."/>
            <person name="Catchen J.M."/>
            <person name="Fuller R.C."/>
        </authorList>
    </citation>
    <scope>NUCLEOTIDE SEQUENCE [LARGE SCALE GENOMIC DNA]</scope>
    <source>
        <strain evidence="2">EspeVRDwgs_2016</strain>
        <tissue evidence="2">Muscle</tissue>
    </source>
</reference>
<name>A0A5J5DGY5_9PERO</name>
<sequence>MRGINLREMESVIWADCWVPKFSTAQRKAMLSPSHRWHYAFLQAACFYMPWEMGDTNKRHYLPNCEKCLFDKYTLGNMLLQVAAEMESESKRSGREGYRHRKRDDRSAGGIKIFFARAVEKRIKRDSERVEASAKLVFEFKTRQTPPNKPPAARWSERQSELWRNG</sequence>
<feature type="compositionally biased region" description="Basic and acidic residues" evidence="1">
    <location>
        <begin position="155"/>
        <end position="166"/>
    </location>
</feature>
<dbReference type="Proteomes" id="UP000327493">
    <property type="component" value="Chromosome 5"/>
</dbReference>
<organism evidence="2 3">
    <name type="scientific">Etheostoma spectabile</name>
    <name type="common">orangethroat darter</name>
    <dbReference type="NCBI Taxonomy" id="54343"/>
    <lineage>
        <taxon>Eukaryota</taxon>
        <taxon>Metazoa</taxon>
        <taxon>Chordata</taxon>
        <taxon>Craniata</taxon>
        <taxon>Vertebrata</taxon>
        <taxon>Euteleostomi</taxon>
        <taxon>Actinopterygii</taxon>
        <taxon>Neopterygii</taxon>
        <taxon>Teleostei</taxon>
        <taxon>Neoteleostei</taxon>
        <taxon>Acanthomorphata</taxon>
        <taxon>Eupercaria</taxon>
        <taxon>Perciformes</taxon>
        <taxon>Percoidei</taxon>
        <taxon>Percidae</taxon>
        <taxon>Etheostomatinae</taxon>
        <taxon>Etheostoma</taxon>
    </lineage>
</organism>
<proteinExistence type="predicted"/>
<feature type="region of interest" description="Disordered" evidence="1">
    <location>
        <begin position="141"/>
        <end position="166"/>
    </location>
</feature>
<protein>
    <submittedName>
        <fullName evidence="2">Uncharacterized protein</fullName>
    </submittedName>
</protein>
<comment type="caution">
    <text evidence="2">The sequence shown here is derived from an EMBL/GenBank/DDBJ whole genome shotgun (WGS) entry which is preliminary data.</text>
</comment>
<evidence type="ECO:0000313" key="2">
    <source>
        <dbReference type="EMBL" id="KAA8592548.1"/>
    </source>
</evidence>
<keyword evidence="3" id="KW-1185">Reference proteome</keyword>
<accession>A0A5J5DGY5</accession>
<dbReference type="AlphaFoldDB" id="A0A5J5DGY5"/>
<gene>
    <name evidence="2" type="ORF">FQN60_018003</name>
</gene>
<dbReference type="EMBL" id="VOFY01000005">
    <property type="protein sequence ID" value="KAA8592548.1"/>
    <property type="molecule type" value="Genomic_DNA"/>
</dbReference>